<feature type="transmembrane region" description="Helical" evidence="7">
    <location>
        <begin position="39"/>
        <end position="57"/>
    </location>
</feature>
<dbReference type="InterPro" id="IPR050736">
    <property type="entry name" value="Sensor_HK_Regulatory"/>
</dbReference>
<dbReference type="PANTHER" id="PTHR43711">
    <property type="entry name" value="TWO-COMPONENT HISTIDINE KINASE"/>
    <property type="match status" value="1"/>
</dbReference>
<dbReference type="InterPro" id="IPR036890">
    <property type="entry name" value="HATPase_C_sf"/>
</dbReference>
<feature type="domain" description="Histidine kinase" evidence="8">
    <location>
        <begin position="216"/>
        <end position="434"/>
    </location>
</feature>
<organism evidence="9 10">
    <name type="scientific">Catalinimonas alkaloidigena</name>
    <dbReference type="NCBI Taxonomy" id="1075417"/>
    <lineage>
        <taxon>Bacteria</taxon>
        <taxon>Pseudomonadati</taxon>
        <taxon>Bacteroidota</taxon>
        <taxon>Cytophagia</taxon>
        <taxon>Cytophagales</taxon>
        <taxon>Catalimonadaceae</taxon>
        <taxon>Catalinimonas</taxon>
    </lineage>
</organism>
<name>A0A1G9QC11_9BACT</name>
<reference evidence="9 10" key="1">
    <citation type="submission" date="2016-10" db="EMBL/GenBank/DDBJ databases">
        <authorList>
            <person name="de Groot N.N."/>
        </authorList>
    </citation>
    <scope>NUCLEOTIDE SEQUENCE [LARGE SCALE GENOMIC DNA]</scope>
    <source>
        <strain evidence="9 10">DSM 25186</strain>
    </source>
</reference>
<dbReference type="GO" id="GO:0000155">
    <property type="term" value="F:phosphorelay sensor kinase activity"/>
    <property type="evidence" value="ECO:0007669"/>
    <property type="project" value="InterPro"/>
</dbReference>
<keyword evidence="3" id="KW-0597">Phosphoprotein</keyword>
<keyword evidence="4" id="KW-0808">Transferase</keyword>
<evidence type="ECO:0000313" key="10">
    <source>
        <dbReference type="Proteomes" id="UP000198510"/>
    </source>
</evidence>
<keyword evidence="5 9" id="KW-0418">Kinase</keyword>
<evidence type="ECO:0000256" key="7">
    <source>
        <dbReference type="SAM" id="Phobius"/>
    </source>
</evidence>
<dbReference type="CDD" id="cd00082">
    <property type="entry name" value="HisKA"/>
    <property type="match status" value="1"/>
</dbReference>
<protein>
    <recommendedName>
        <fullName evidence="2">histidine kinase</fullName>
        <ecNumber evidence="2">2.7.13.3</ecNumber>
    </recommendedName>
</protein>
<dbReference type="PROSITE" id="PS50109">
    <property type="entry name" value="HIS_KIN"/>
    <property type="match status" value="1"/>
</dbReference>
<dbReference type="InterPro" id="IPR004358">
    <property type="entry name" value="Sig_transdc_His_kin-like_C"/>
</dbReference>
<evidence type="ECO:0000259" key="8">
    <source>
        <dbReference type="PROSITE" id="PS50109"/>
    </source>
</evidence>
<evidence type="ECO:0000256" key="4">
    <source>
        <dbReference type="ARBA" id="ARBA00022679"/>
    </source>
</evidence>
<dbReference type="SUPFAM" id="SSF55874">
    <property type="entry name" value="ATPase domain of HSP90 chaperone/DNA topoisomerase II/histidine kinase"/>
    <property type="match status" value="1"/>
</dbReference>
<keyword evidence="7" id="KW-1133">Transmembrane helix</keyword>
<dbReference type="PANTHER" id="PTHR43711:SF26">
    <property type="entry name" value="SENSOR HISTIDINE KINASE RCSC"/>
    <property type="match status" value="1"/>
</dbReference>
<feature type="transmembrane region" description="Helical" evidence="7">
    <location>
        <begin position="89"/>
        <end position="108"/>
    </location>
</feature>
<evidence type="ECO:0000256" key="5">
    <source>
        <dbReference type="ARBA" id="ARBA00022777"/>
    </source>
</evidence>
<keyword evidence="7" id="KW-0812">Transmembrane</keyword>
<dbReference type="AlphaFoldDB" id="A0A1G9QC11"/>
<sequence length="435" mass="47654">MLSWQVRHFYGMCQNQVLMNADRLFRTTPASVLTTDRHVCTASLLGGVAFCLMMGWLLTTPLLMLSIAWSGLLIGGTAWLSYCGRLTSARLLLIVGALLVMVGGNFGLGYQATTGYYCILVLLAIGFLFEWQHLLTVIGLLVATLGCFGAIEAAAWQSALANVPFAERLPVWLTVGGTAFLSLHTLRRRHQQAEAFRAATTALHQTQQAKDKLYALLAHDLRSGLGNVQTLATLLSDYAPQLVEGEQEELLTELKRTALATHHLCNDMLEWSRGQQQGWRIYREPVALASWADDQIALQRLSATQKHLELRTKIDPALVWETDVRMLATVVRNLVQNAIKFTPRGGAISLEVEHTPEAQTLWVCDNGVGIAADRLSCLFEAGHHQGTYGTDGERGSGLGLVLCHALVVRMGGTLQVESEPGRGSRFGICLPHSAR</sequence>
<dbReference type="Gene3D" id="1.10.287.130">
    <property type="match status" value="1"/>
</dbReference>
<dbReference type="STRING" id="1075417.SAMN05421823_110116"/>
<feature type="transmembrane region" description="Helical" evidence="7">
    <location>
        <begin position="114"/>
        <end position="131"/>
    </location>
</feature>
<dbReference type="EMBL" id="FNFO01000010">
    <property type="protein sequence ID" value="SDM08519.1"/>
    <property type="molecule type" value="Genomic_DNA"/>
</dbReference>
<proteinExistence type="predicted"/>
<evidence type="ECO:0000256" key="6">
    <source>
        <dbReference type="ARBA" id="ARBA00023012"/>
    </source>
</evidence>
<dbReference type="Proteomes" id="UP000198510">
    <property type="component" value="Unassembled WGS sequence"/>
</dbReference>
<dbReference type="SMART" id="SM00387">
    <property type="entry name" value="HATPase_c"/>
    <property type="match status" value="1"/>
</dbReference>
<dbReference type="SMART" id="SM00388">
    <property type="entry name" value="HisKA"/>
    <property type="match status" value="1"/>
</dbReference>
<dbReference type="EC" id="2.7.13.3" evidence="2"/>
<accession>A0A1G9QC11</accession>
<comment type="catalytic activity">
    <reaction evidence="1">
        <text>ATP + protein L-histidine = ADP + protein N-phospho-L-histidine.</text>
        <dbReference type="EC" id="2.7.13.3"/>
    </reaction>
</comment>
<keyword evidence="7" id="KW-0472">Membrane</keyword>
<dbReference type="Pfam" id="PF02518">
    <property type="entry name" value="HATPase_c"/>
    <property type="match status" value="1"/>
</dbReference>
<feature type="transmembrane region" description="Helical" evidence="7">
    <location>
        <begin position="138"/>
        <end position="157"/>
    </location>
</feature>
<dbReference type="SUPFAM" id="SSF47384">
    <property type="entry name" value="Homodimeric domain of signal transducing histidine kinase"/>
    <property type="match status" value="1"/>
</dbReference>
<evidence type="ECO:0000256" key="3">
    <source>
        <dbReference type="ARBA" id="ARBA00022553"/>
    </source>
</evidence>
<dbReference type="InterPro" id="IPR003594">
    <property type="entry name" value="HATPase_dom"/>
</dbReference>
<gene>
    <name evidence="9" type="ORF">SAMN05421823_110116</name>
</gene>
<keyword evidence="10" id="KW-1185">Reference proteome</keyword>
<feature type="transmembrane region" description="Helical" evidence="7">
    <location>
        <begin position="63"/>
        <end position="82"/>
    </location>
</feature>
<evidence type="ECO:0000256" key="2">
    <source>
        <dbReference type="ARBA" id="ARBA00012438"/>
    </source>
</evidence>
<dbReference type="PRINTS" id="PR00344">
    <property type="entry name" value="BCTRLSENSOR"/>
</dbReference>
<dbReference type="OrthoDB" id="9810447at2"/>
<dbReference type="InterPro" id="IPR005467">
    <property type="entry name" value="His_kinase_dom"/>
</dbReference>
<evidence type="ECO:0000313" key="9">
    <source>
        <dbReference type="EMBL" id="SDM08519.1"/>
    </source>
</evidence>
<dbReference type="InterPro" id="IPR036097">
    <property type="entry name" value="HisK_dim/P_sf"/>
</dbReference>
<keyword evidence="6" id="KW-0902">Two-component regulatory system</keyword>
<dbReference type="InterPro" id="IPR003661">
    <property type="entry name" value="HisK_dim/P_dom"/>
</dbReference>
<dbReference type="Gene3D" id="3.30.565.10">
    <property type="entry name" value="Histidine kinase-like ATPase, C-terminal domain"/>
    <property type="match status" value="1"/>
</dbReference>
<evidence type="ECO:0000256" key="1">
    <source>
        <dbReference type="ARBA" id="ARBA00000085"/>
    </source>
</evidence>